<evidence type="ECO:0000256" key="1">
    <source>
        <dbReference type="SAM" id="Coils"/>
    </source>
</evidence>
<accession>A0A0V0Q9T3</accession>
<gene>
    <name evidence="2" type="ORF">PPERSA_10591</name>
</gene>
<evidence type="ECO:0000313" key="3">
    <source>
        <dbReference type="Proteomes" id="UP000054937"/>
    </source>
</evidence>
<name>A0A0V0Q9T3_PSEPJ</name>
<dbReference type="EMBL" id="LDAU01000229">
    <property type="protein sequence ID" value="KRW98820.1"/>
    <property type="molecule type" value="Genomic_DNA"/>
</dbReference>
<dbReference type="Proteomes" id="UP000054937">
    <property type="component" value="Unassembled WGS sequence"/>
</dbReference>
<feature type="coiled-coil region" evidence="1">
    <location>
        <begin position="172"/>
        <end position="246"/>
    </location>
</feature>
<keyword evidence="1" id="KW-0175">Coiled coil</keyword>
<organism evidence="2 3">
    <name type="scientific">Pseudocohnilembus persalinus</name>
    <name type="common">Ciliate</name>
    <dbReference type="NCBI Taxonomy" id="266149"/>
    <lineage>
        <taxon>Eukaryota</taxon>
        <taxon>Sar</taxon>
        <taxon>Alveolata</taxon>
        <taxon>Ciliophora</taxon>
        <taxon>Intramacronucleata</taxon>
        <taxon>Oligohymenophorea</taxon>
        <taxon>Scuticociliatia</taxon>
        <taxon>Philasterida</taxon>
        <taxon>Pseudocohnilembidae</taxon>
        <taxon>Pseudocohnilembus</taxon>
    </lineage>
</organism>
<comment type="caution">
    <text evidence="2">The sequence shown here is derived from an EMBL/GenBank/DDBJ whole genome shotgun (WGS) entry which is preliminary data.</text>
</comment>
<dbReference type="InParanoid" id="A0A0V0Q9T3"/>
<keyword evidence="3" id="KW-1185">Reference proteome</keyword>
<dbReference type="AlphaFoldDB" id="A0A0V0Q9T3"/>
<sequence length="308" mass="36747">MRKRNLSDQFNSNQDEIQKLEDQILQNFQKKLVDMEGGQQKNTNDKQELKDFNEIIFNKQKNDQNLTQQINLEKNVQILNDQEKTEIKQKLNGNLVENFFNEKQIKIRNYSPQQEIKNQGKINENVMNLLQMIEKESQKDDKTEIQQQEKNFEKFMAQQNIQMRSFSPQNEIKNQDKINQNVMNLINQIEKESKQEQDEKDFGQIQSLIQQELNENESKKNQQNLYQKEKNKNEDKNQNNNNKNINLFQGMSLQDKEKFFQIQSKQNLDKTKQAQQRGLSPKTNREIEISEKYSQSIINGIQNLLDKQ</sequence>
<protein>
    <submittedName>
        <fullName evidence="2">Uncharacterized protein</fullName>
    </submittedName>
</protein>
<proteinExistence type="predicted"/>
<evidence type="ECO:0000313" key="2">
    <source>
        <dbReference type="EMBL" id="KRW98820.1"/>
    </source>
</evidence>
<reference evidence="2 3" key="1">
    <citation type="journal article" date="2015" name="Sci. Rep.">
        <title>Genome of the facultative scuticociliatosis pathogen Pseudocohnilembus persalinus provides insight into its virulence through horizontal gene transfer.</title>
        <authorList>
            <person name="Xiong J."/>
            <person name="Wang G."/>
            <person name="Cheng J."/>
            <person name="Tian M."/>
            <person name="Pan X."/>
            <person name="Warren A."/>
            <person name="Jiang C."/>
            <person name="Yuan D."/>
            <person name="Miao W."/>
        </authorList>
    </citation>
    <scope>NUCLEOTIDE SEQUENCE [LARGE SCALE GENOMIC DNA]</scope>
    <source>
        <strain evidence="2">36N120E</strain>
    </source>
</reference>